<dbReference type="EMBL" id="CP022111">
    <property type="protein sequence ID" value="ASG22573.1"/>
    <property type="molecule type" value="Genomic_DNA"/>
</dbReference>
<dbReference type="Pfam" id="PF08898">
    <property type="entry name" value="DUF1843"/>
    <property type="match status" value="1"/>
</dbReference>
<dbReference type="Proteomes" id="UP000197153">
    <property type="component" value="Chromosome 2"/>
</dbReference>
<organism evidence="2 3">
    <name type="scientific">Nitrospirillum viridazoti CBAmc</name>
    <dbReference type="NCBI Taxonomy" id="1441467"/>
    <lineage>
        <taxon>Bacteria</taxon>
        <taxon>Pseudomonadati</taxon>
        <taxon>Pseudomonadota</taxon>
        <taxon>Alphaproteobacteria</taxon>
        <taxon>Rhodospirillales</taxon>
        <taxon>Azospirillaceae</taxon>
        <taxon>Nitrospirillum</taxon>
        <taxon>Nitrospirillum viridazoti</taxon>
    </lineage>
</organism>
<feature type="domain" description="DUF1843" evidence="1">
    <location>
        <begin position="6"/>
        <end position="56"/>
    </location>
</feature>
<protein>
    <submittedName>
        <fullName evidence="2">DUF1843 domain-containing protein</fullName>
    </submittedName>
</protein>
<reference evidence="2 3" key="1">
    <citation type="submission" date="2017-06" db="EMBL/GenBank/DDBJ databases">
        <title>Complete genome sequence of Nitrospirillum amazonense strain CBAmC, an endophytic nitrogen-fixing and plant growth-promoting bacterium, isolated from sugarcane.</title>
        <authorList>
            <person name="Schwab S."/>
            <person name="dos Santos Teixeira K.R."/>
            <person name="Simoes Araujo J.L."/>
            <person name="Soares Vidal M."/>
            <person name="Borges de Freitas H.R."/>
            <person name="Rivello Crivelaro A.L."/>
            <person name="Bueno de Camargo Nunes A."/>
            <person name="dos Santos C.M."/>
            <person name="Palmeira da Silva Rosa D."/>
            <person name="da Silva Padilha D."/>
            <person name="da Silva E."/>
            <person name="Araujo Terra L."/>
            <person name="Soares Mendes V."/>
            <person name="Farinelli L."/>
            <person name="Magalhaes Cruz L."/>
            <person name="Baldani J.I."/>
        </authorList>
    </citation>
    <scope>NUCLEOTIDE SEQUENCE [LARGE SCALE GENOMIC DNA]</scope>
    <source>
        <strain evidence="2 3">CBAmC</strain>
    </source>
</reference>
<evidence type="ECO:0000313" key="2">
    <source>
        <dbReference type="EMBL" id="ASG22573.1"/>
    </source>
</evidence>
<accession>A0A248JV27</accession>
<name>A0A248JV27_9PROT</name>
<dbReference type="KEGG" id="nao:Y958_16735"/>
<keyword evidence="3" id="KW-1185">Reference proteome</keyword>
<dbReference type="InterPro" id="IPR014994">
    <property type="entry name" value="DUF1843"/>
</dbReference>
<proteinExistence type="predicted"/>
<dbReference type="RefSeq" id="WP_040847170.1">
    <property type="nucleotide sequence ID" value="NZ_CP022111.1"/>
</dbReference>
<evidence type="ECO:0000313" key="3">
    <source>
        <dbReference type="Proteomes" id="UP000197153"/>
    </source>
</evidence>
<sequence length="60" mass="6460">MTIIQPYGVAITQAIASGDLEEMKRAKALAEDHVQRYGDIPTLLTHLKAAIAKLEAGKTP</sequence>
<evidence type="ECO:0000259" key="1">
    <source>
        <dbReference type="Pfam" id="PF08898"/>
    </source>
</evidence>
<dbReference type="AlphaFoldDB" id="A0A248JV27"/>
<gene>
    <name evidence="2" type="ORF">Y958_16735</name>
</gene>